<evidence type="ECO:0000313" key="2">
    <source>
        <dbReference type="EMBL" id="TFK06722.1"/>
    </source>
</evidence>
<sequence length="102" mass="11566">MRGQLVRNISTLYTFVLTSSYSAPPPLPPQKSVKMGKQKHPERIRPTNRTLESGFPLWTAQLLVGRLTPNEVNEGGKKVEPRFQMSECNLEEIPLPPPRDQN</sequence>
<protein>
    <submittedName>
        <fullName evidence="2">Growth hormone-inducible transmembrane protein</fullName>
    </submittedName>
</protein>
<gene>
    <name evidence="2" type="ORF">DR999_PMT10626</name>
</gene>
<feature type="region of interest" description="Disordered" evidence="1">
    <location>
        <begin position="21"/>
        <end position="49"/>
    </location>
</feature>
<keyword evidence="3" id="KW-1185">Reference proteome</keyword>
<reference evidence="2 3" key="1">
    <citation type="submission" date="2019-04" db="EMBL/GenBank/DDBJ databases">
        <title>Draft genome of the big-headed turtle Platysternon megacephalum.</title>
        <authorList>
            <person name="Gong S."/>
        </authorList>
    </citation>
    <scope>NUCLEOTIDE SEQUENCE [LARGE SCALE GENOMIC DNA]</scope>
    <source>
        <strain evidence="2">DO16091913</strain>
        <tissue evidence="2">Muscle</tissue>
    </source>
</reference>
<dbReference type="AlphaFoldDB" id="A0A4D9EH67"/>
<evidence type="ECO:0000313" key="3">
    <source>
        <dbReference type="Proteomes" id="UP000297703"/>
    </source>
</evidence>
<keyword evidence="2" id="KW-0472">Membrane</keyword>
<feature type="region of interest" description="Disordered" evidence="1">
    <location>
        <begin position="69"/>
        <end position="102"/>
    </location>
</feature>
<proteinExistence type="predicted"/>
<reference evidence="2 3" key="2">
    <citation type="submission" date="2019-04" db="EMBL/GenBank/DDBJ databases">
        <title>The genome sequence of big-headed turtle.</title>
        <authorList>
            <person name="Gong S."/>
        </authorList>
    </citation>
    <scope>NUCLEOTIDE SEQUENCE [LARGE SCALE GENOMIC DNA]</scope>
    <source>
        <strain evidence="2">DO16091913</strain>
        <tissue evidence="2">Muscle</tissue>
    </source>
</reference>
<dbReference type="EMBL" id="QXTE01000095">
    <property type="protein sequence ID" value="TFK06722.1"/>
    <property type="molecule type" value="Genomic_DNA"/>
</dbReference>
<evidence type="ECO:0000256" key="1">
    <source>
        <dbReference type="SAM" id="MobiDB-lite"/>
    </source>
</evidence>
<organism evidence="2 3">
    <name type="scientific">Platysternon megacephalum</name>
    <name type="common">big-headed turtle</name>
    <dbReference type="NCBI Taxonomy" id="55544"/>
    <lineage>
        <taxon>Eukaryota</taxon>
        <taxon>Metazoa</taxon>
        <taxon>Chordata</taxon>
        <taxon>Craniata</taxon>
        <taxon>Vertebrata</taxon>
        <taxon>Euteleostomi</taxon>
        <taxon>Archelosauria</taxon>
        <taxon>Testudinata</taxon>
        <taxon>Testudines</taxon>
        <taxon>Cryptodira</taxon>
        <taxon>Durocryptodira</taxon>
        <taxon>Testudinoidea</taxon>
        <taxon>Platysternidae</taxon>
        <taxon>Platysternon</taxon>
    </lineage>
</organism>
<accession>A0A4D9EH67</accession>
<keyword evidence="2" id="KW-0812">Transmembrane</keyword>
<dbReference type="Proteomes" id="UP000297703">
    <property type="component" value="Unassembled WGS sequence"/>
</dbReference>
<name>A0A4D9EH67_9SAUR</name>
<comment type="caution">
    <text evidence="2">The sequence shown here is derived from an EMBL/GenBank/DDBJ whole genome shotgun (WGS) entry which is preliminary data.</text>
</comment>